<dbReference type="Gene3D" id="3.10.450.50">
    <property type="match status" value="1"/>
</dbReference>
<proteinExistence type="predicted"/>
<dbReference type="Pfam" id="PF14534">
    <property type="entry name" value="DUF4440"/>
    <property type="match status" value="1"/>
</dbReference>
<evidence type="ECO:0000313" key="3">
    <source>
        <dbReference type="Proteomes" id="UP000729701"/>
    </source>
</evidence>
<organism evidence="2 3">
    <name type="scientific">Cyanomargarita calcarea GSE-NOS-MK-12-04C</name>
    <dbReference type="NCBI Taxonomy" id="2839659"/>
    <lineage>
        <taxon>Bacteria</taxon>
        <taxon>Bacillati</taxon>
        <taxon>Cyanobacteriota</taxon>
        <taxon>Cyanophyceae</taxon>
        <taxon>Nostocales</taxon>
        <taxon>Cyanomargaritaceae</taxon>
        <taxon>Cyanomargarita</taxon>
    </lineage>
</organism>
<reference evidence="2" key="2">
    <citation type="journal article" date="2022" name="Microbiol. Resour. Announc.">
        <title>Metagenome Sequencing to Explore Phylogenomics of Terrestrial Cyanobacteria.</title>
        <authorList>
            <person name="Ward R.D."/>
            <person name="Stajich J.E."/>
            <person name="Johansen J.R."/>
            <person name="Huntemann M."/>
            <person name="Clum A."/>
            <person name="Foster B."/>
            <person name="Foster B."/>
            <person name="Roux S."/>
            <person name="Palaniappan K."/>
            <person name="Varghese N."/>
            <person name="Mukherjee S."/>
            <person name="Reddy T.B.K."/>
            <person name="Daum C."/>
            <person name="Copeland A."/>
            <person name="Chen I.A."/>
            <person name="Ivanova N.N."/>
            <person name="Kyrpides N.C."/>
            <person name="Shapiro N."/>
            <person name="Eloe-Fadrosh E.A."/>
            <person name="Pietrasiak N."/>
        </authorList>
    </citation>
    <scope>NUCLEOTIDE SEQUENCE</scope>
    <source>
        <strain evidence="2">GSE-NOS-MK-12-04C</strain>
    </source>
</reference>
<gene>
    <name evidence="2" type="ORF">KME60_03020</name>
</gene>
<reference evidence="2" key="1">
    <citation type="submission" date="2021-05" db="EMBL/GenBank/DDBJ databases">
        <authorList>
            <person name="Pietrasiak N."/>
            <person name="Ward R."/>
            <person name="Stajich J.E."/>
            <person name="Kurbessoian T."/>
        </authorList>
    </citation>
    <scope>NUCLEOTIDE SEQUENCE</scope>
    <source>
        <strain evidence="2">GSE-NOS-MK-12-04C</strain>
    </source>
</reference>
<dbReference type="AlphaFoldDB" id="A0A951QK17"/>
<accession>A0A951QK17</accession>
<dbReference type="SUPFAM" id="SSF54427">
    <property type="entry name" value="NTF2-like"/>
    <property type="match status" value="1"/>
</dbReference>
<name>A0A951QK17_9CYAN</name>
<dbReference type="InterPro" id="IPR027843">
    <property type="entry name" value="DUF4440"/>
</dbReference>
<dbReference type="InterPro" id="IPR032710">
    <property type="entry name" value="NTF2-like_dom_sf"/>
</dbReference>
<comment type="caution">
    <text evidence="2">The sequence shown here is derived from an EMBL/GenBank/DDBJ whole genome shotgun (WGS) entry which is preliminary data.</text>
</comment>
<sequence length="133" mass="14821">MNNPIETEIINCEARLRQAMLRSDVEVLDELLAPELIFTNHLGQLFTKKDDLEAHRAGIIKIESITPLEQTIRIVGDVAMPKATTCGIALVKVNILGSIANVRWDANFRFTRIWASTNSGKWQIVVAHSTIVA</sequence>
<dbReference type="Proteomes" id="UP000729701">
    <property type="component" value="Unassembled WGS sequence"/>
</dbReference>
<dbReference type="EMBL" id="JAHHGZ010000003">
    <property type="protein sequence ID" value="MBW4666428.1"/>
    <property type="molecule type" value="Genomic_DNA"/>
</dbReference>
<feature type="domain" description="DUF4440" evidence="1">
    <location>
        <begin position="9"/>
        <end position="124"/>
    </location>
</feature>
<evidence type="ECO:0000259" key="1">
    <source>
        <dbReference type="Pfam" id="PF14534"/>
    </source>
</evidence>
<protein>
    <submittedName>
        <fullName evidence="2">Nuclear transport factor 2 family protein</fullName>
    </submittedName>
</protein>
<evidence type="ECO:0000313" key="2">
    <source>
        <dbReference type="EMBL" id="MBW4666428.1"/>
    </source>
</evidence>